<dbReference type="InterPro" id="IPR049945">
    <property type="entry name" value="AAA_22"/>
</dbReference>
<dbReference type="InterPro" id="IPR027417">
    <property type="entry name" value="P-loop_NTPase"/>
</dbReference>
<dbReference type="GO" id="GO:0016887">
    <property type="term" value="F:ATP hydrolysis activity"/>
    <property type="evidence" value="ECO:0007669"/>
    <property type="project" value="InterPro"/>
</dbReference>
<dbReference type="Pfam" id="PF13401">
    <property type="entry name" value="AAA_22"/>
    <property type="match status" value="1"/>
</dbReference>
<dbReference type="SUPFAM" id="SSF52540">
    <property type="entry name" value="P-loop containing nucleoside triphosphate hydrolases"/>
    <property type="match status" value="1"/>
</dbReference>
<organism evidence="2 3">
    <name type="scientific">Gigaspora margarita</name>
    <dbReference type="NCBI Taxonomy" id="4874"/>
    <lineage>
        <taxon>Eukaryota</taxon>
        <taxon>Fungi</taxon>
        <taxon>Fungi incertae sedis</taxon>
        <taxon>Mucoromycota</taxon>
        <taxon>Glomeromycotina</taxon>
        <taxon>Glomeromycetes</taxon>
        <taxon>Diversisporales</taxon>
        <taxon>Gigasporaceae</taxon>
        <taxon>Gigaspora</taxon>
    </lineage>
</organism>
<dbReference type="AlphaFoldDB" id="A0A8H3X779"/>
<protein>
    <recommendedName>
        <fullName evidence="1">ORC1/DEAH AAA+ ATPase domain-containing protein</fullName>
    </recommendedName>
</protein>
<evidence type="ECO:0000313" key="3">
    <source>
        <dbReference type="Proteomes" id="UP000439903"/>
    </source>
</evidence>
<evidence type="ECO:0000259" key="1">
    <source>
        <dbReference type="Pfam" id="PF13401"/>
    </source>
</evidence>
<dbReference type="PANTHER" id="PTHR36168:SF1">
    <property type="entry name" value="ORC1-LIKE AAA ATPASE DOMAIN-CONTAINING PROTEIN"/>
    <property type="match status" value="1"/>
</dbReference>
<proteinExistence type="predicted"/>
<comment type="caution">
    <text evidence="2">The sequence shown here is derived from an EMBL/GenBank/DDBJ whole genome shotgun (WGS) entry which is preliminary data.</text>
</comment>
<dbReference type="EMBL" id="WTPW01001639">
    <property type="protein sequence ID" value="KAF0424565.1"/>
    <property type="molecule type" value="Genomic_DNA"/>
</dbReference>
<name>A0A8H3X779_GIGMA</name>
<evidence type="ECO:0000313" key="2">
    <source>
        <dbReference type="EMBL" id="KAF0424565.1"/>
    </source>
</evidence>
<dbReference type="Proteomes" id="UP000439903">
    <property type="component" value="Unassembled WGS sequence"/>
</dbReference>
<feature type="domain" description="ORC1/DEAH AAA+ ATPase" evidence="1">
    <location>
        <begin position="64"/>
        <end position="212"/>
    </location>
</feature>
<dbReference type="OrthoDB" id="511599at2759"/>
<dbReference type="Gene3D" id="3.40.50.300">
    <property type="entry name" value="P-loop containing nucleotide triphosphate hydrolases"/>
    <property type="match status" value="1"/>
</dbReference>
<keyword evidence="3" id="KW-1185">Reference proteome</keyword>
<dbReference type="PANTHER" id="PTHR36168">
    <property type="entry name" value="CHROMOSOME 1, WHOLE GENOME SHOTGUN SEQUENCE"/>
    <property type="match status" value="1"/>
</dbReference>
<reference evidence="2 3" key="1">
    <citation type="journal article" date="2019" name="Environ. Microbiol.">
        <title>At the nexus of three kingdoms: the genome of the mycorrhizal fungus Gigaspora margarita provides insights into plant, endobacterial and fungal interactions.</title>
        <authorList>
            <person name="Venice F."/>
            <person name="Ghignone S."/>
            <person name="Salvioli di Fossalunga A."/>
            <person name="Amselem J."/>
            <person name="Novero M."/>
            <person name="Xianan X."/>
            <person name="Sedzielewska Toro K."/>
            <person name="Morin E."/>
            <person name="Lipzen A."/>
            <person name="Grigoriev I.V."/>
            <person name="Henrissat B."/>
            <person name="Martin F.M."/>
            <person name="Bonfante P."/>
        </authorList>
    </citation>
    <scope>NUCLEOTIDE SEQUENCE [LARGE SCALE GENOMIC DNA]</scope>
    <source>
        <strain evidence="2 3">BEG34</strain>
    </source>
</reference>
<sequence>MIRPYNSAQEKESPVAQDRNITNIFKKGKVYQEADQLISNKLVKRENLENSLKKILQLSLNRYFLIVGEHGTGKTILVQNTILNLQVLKGVVHFECPSNAKEFANNLSKHLNCELYPFNLRDIIVQWTTNAIRREQDGHSEYYSWNILSMQLLKAAKYYKEKYRRPMVLILDQVDRIAKKNYEFLEMLQDFAKNCADRGSLVIIFIASEGLSRAVIAFEVGDISDEEAVKFLQNSGVDQKNAEVSLIEVGRIDIEQAETIIPLNMIHKLVEVNIFKEHQDYTVSFHSRCVDTYFKEVIISNVAI</sequence>
<gene>
    <name evidence="2" type="ORF">F8M41_006508</name>
</gene>
<accession>A0A8H3X779</accession>